<dbReference type="GeneID" id="113217517"/>
<keyword evidence="7" id="KW-1185">Reference proteome</keyword>
<dbReference type="SUPFAM" id="SSF57850">
    <property type="entry name" value="RING/U-box"/>
    <property type="match status" value="2"/>
</dbReference>
<dbReference type="Proteomes" id="UP000504606">
    <property type="component" value="Unplaced"/>
</dbReference>
<name>A0A9C6WXZ7_FRAOC</name>
<sequence length="543" mass="59918">MHFLKCPKCNKEYDKAQHFPKLVIPCGHPICLRCVPLLTKLRIWKCPTCALEYRGLYVSPPNNISMAQLLDNLQGLRSGSLNLTLRRGDSVLVYKSLPNIRTPQIEALLVSVAARGQLQKPQSGPSAGRMSDVMQCPNCWKDYDKAVHFPKIVTPCAHPACLRCLWNSEQKCPTCGWEFNGSAKWLPKNISVMQLLDNLYGLCDMPVSLTLQGEDGVLLSKDLPNSGDPLIKALLVFDGATPKRKGKKQKVKLPKDAAAQLARAQPARAQPETAQTATGLTATSQPAKGQTATAQPPKQKVKKERKRNQPKDAAAQPATAQPATAQSATAQPATGRMATGQLATGQPAKGQPATAQPPKQKDRLVHVRCDLHPETSLGLLQIASPSVVELSLVNPNAEHLSEVQNMPHLRRLSVHGFDASRGHMPLISLARRQLRWLRVRDLQDEALRRLLTAYTPPFSDALEELQLWVNTAPVALQRWETCCNTLLSLVYKLDLQELRKLVLKWGLSHPHDKNDCAAILCNLQEEMPKTEILCLDCGTWGAF</sequence>
<keyword evidence="1" id="KW-0479">Metal-binding</keyword>
<dbReference type="KEGG" id="foc:113217517"/>
<dbReference type="InterPro" id="IPR001841">
    <property type="entry name" value="Znf_RING"/>
</dbReference>
<evidence type="ECO:0000256" key="3">
    <source>
        <dbReference type="ARBA" id="ARBA00022833"/>
    </source>
</evidence>
<dbReference type="RefSeq" id="XP_052122735.1">
    <property type="nucleotide sequence ID" value="XM_052266775.1"/>
</dbReference>
<organism evidence="7 8">
    <name type="scientific">Frankliniella occidentalis</name>
    <name type="common">Western flower thrips</name>
    <name type="synonym">Euthrips occidentalis</name>
    <dbReference type="NCBI Taxonomy" id="133901"/>
    <lineage>
        <taxon>Eukaryota</taxon>
        <taxon>Metazoa</taxon>
        <taxon>Ecdysozoa</taxon>
        <taxon>Arthropoda</taxon>
        <taxon>Hexapoda</taxon>
        <taxon>Insecta</taxon>
        <taxon>Pterygota</taxon>
        <taxon>Neoptera</taxon>
        <taxon>Paraneoptera</taxon>
        <taxon>Thysanoptera</taxon>
        <taxon>Terebrantia</taxon>
        <taxon>Thripoidea</taxon>
        <taxon>Thripidae</taxon>
        <taxon>Frankliniella</taxon>
    </lineage>
</organism>
<feature type="domain" description="RING-type" evidence="6">
    <location>
        <begin position="136"/>
        <end position="175"/>
    </location>
</feature>
<evidence type="ECO:0000313" key="8">
    <source>
        <dbReference type="RefSeq" id="XP_052122735.1"/>
    </source>
</evidence>
<evidence type="ECO:0000259" key="6">
    <source>
        <dbReference type="PROSITE" id="PS50089"/>
    </source>
</evidence>
<evidence type="ECO:0000256" key="2">
    <source>
        <dbReference type="ARBA" id="ARBA00022771"/>
    </source>
</evidence>
<evidence type="ECO:0000256" key="5">
    <source>
        <dbReference type="SAM" id="MobiDB-lite"/>
    </source>
</evidence>
<keyword evidence="2 4" id="KW-0863">Zinc-finger</keyword>
<accession>A0A9C6WXZ7</accession>
<feature type="compositionally biased region" description="Polar residues" evidence="5">
    <location>
        <begin position="278"/>
        <end position="296"/>
    </location>
</feature>
<feature type="domain" description="RING-type" evidence="6">
    <location>
        <begin position="6"/>
        <end position="49"/>
    </location>
</feature>
<dbReference type="PROSITE" id="PS50089">
    <property type="entry name" value="ZF_RING_2"/>
    <property type="match status" value="2"/>
</dbReference>
<gene>
    <name evidence="8" type="primary">LOC113217517</name>
</gene>
<evidence type="ECO:0000256" key="4">
    <source>
        <dbReference type="PROSITE-ProRule" id="PRU00175"/>
    </source>
</evidence>
<feature type="compositionally biased region" description="Basic residues" evidence="5">
    <location>
        <begin position="243"/>
        <end position="252"/>
    </location>
</feature>
<keyword evidence="3" id="KW-0862">Zinc</keyword>
<protein>
    <submittedName>
        <fullName evidence="8">Uncharacterized protein LOC113217517 isoform X1</fullName>
    </submittedName>
</protein>
<dbReference type="Gene3D" id="3.30.40.10">
    <property type="entry name" value="Zinc/RING finger domain, C3HC4 (zinc finger)"/>
    <property type="match status" value="2"/>
</dbReference>
<reference evidence="8" key="1">
    <citation type="submission" date="2025-08" db="UniProtKB">
        <authorList>
            <consortium name="RefSeq"/>
        </authorList>
    </citation>
    <scope>IDENTIFICATION</scope>
    <source>
        <tissue evidence="8">Whole organism</tissue>
    </source>
</reference>
<feature type="region of interest" description="Disordered" evidence="5">
    <location>
        <begin position="243"/>
        <end position="362"/>
    </location>
</feature>
<dbReference type="AlphaFoldDB" id="A0A9C6WXZ7"/>
<dbReference type="PROSITE" id="PS00518">
    <property type="entry name" value="ZF_RING_1"/>
    <property type="match status" value="1"/>
</dbReference>
<dbReference type="OrthoDB" id="9416842at2759"/>
<dbReference type="InterPro" id="IPR052667">
    <property type="entry name" value="E3_ubiquitin-ligase_RING"/>
</dbReference>
<dbReference type="PANTHER" id="PTHR47156:SF10">
    <property type="entry name" value="E3 UBIQUITIN-PROTEIN LIGASE TRIM-21-RELATED"/>
    <property type="match status" value="1"/>
</dbReference>
<proteinExistence type="predicted"/>
<feature type="compositionally biased region" description="Basic residues" evidence="5">
    <location>
        <begin position="299"/>
        <end position="308"/>
    </location>
</feature>
<dbReference type="GO" id="GO:0008270">
    <property type="term" value="F:zinc ion binding"/>
    <property type="evidence" value="ECO:0007669"/>
    <property type="project" value="UniProtKB-KW"/>
</dbReference>
<evidence type="ECO:0000313" key="7">
    <source>
        <dbReference type="Proteomes" id="UP000504606"/>
    </source>
</evidence>
<dbReference type="InterPro" id="IPR017907">
    <property type="entry name" value="Znf_RING_CS"/>
</dbReference>
<dbReference type="SMART" id="SM00184">
    <property type="entry name" value="RING"/>
    <property type="match status" value="2"/>
</dbReference>
<evidence type="ECO:0000256" key="1">
    <source>
        <dbReference type="ARBA" id="ARBA00022723"/>
    </source>
</evidence>
<feature type="compositionally biased region" description="Low complexity" evidence="5">
    <location>
        <begin position="313"/>
        <end position="334"/>
    </location>
</feature>
<dbReference type="PANTHER" id="PTHR47156">
    <property type="entry name" value="PROTEIN CBG20824"/>
    <property type="match status" value="1"/>
</dbReference>
<dbReference type="InterPro" id="IPR013083">
    <property type="entry name" value="Znf_RING/FYVE/PHD"/>
</dbReference>
<feature type="compositionally biased region" description="Low complexity" evidence="5">
    <location>
        <begin position="257"/>
        <end position="277"/>
    </location>
</feature>